<dbReference type="GO" id="GO:0006270">
    <property type="term" value="P:DNA replication initiation"/>
    <property type="evidence" value="ECO:0007669"/>
    <property type="project" value="TreeGrafter"/>
</dbReference>
<dbReference type="InterPro" id="IPR032705">
    <property type="entry name" value="ORC4_C"/>
</dbReference>
<dbReference type="Proteomes" id="UP000007875">
    <property type="component" value="Unassembled WGS sequence"/>
</dbReference>
<dbReference type="PANTHER" id="PTHR12087:SF0">
    <property type="entry name" value="ORIGIN RECOGNITION COMPLEX SUBUNIT 4"/>
    <property type="match status" value="1"/>
</dbReference>
<dbReference type="eggNOG" id="KOG2228">
    <property type="taxonomic scope" value="Eukaryota"/>
</dbReference>
<comment type="function">
    <text evidence="9">Component of the origin recognition complex (ORC) that binds origins of replication.</text>
</comment>
<dbReference type="FunCoup" id="H2ZA46">
    <property type="interactions" value="114"/>
</dbReference>
<evidence type="ECO:0000256" key="2">
    <source>
        <dbReference type="ARBA" id="ARBA00005334"/>
    </source>
</evidence>
<dbReference type="GO" id="GO:0005737">
    <property type="term" value="C:cytoplasm"/>
    <property type="evidence" value="ECO:0007669"/>
    <property type="project" value="UniProtKB-ARBA"/>
</dbReference>
<keyword evidence="4 9" id="KW-0235">DNA replication</keyword>
<dbReference type="Pfam" id="PF13191">
    <property type="entry name" value="AAA_16"/>
    <property type="match status" value="1"/>
</dbReference>
<dbReference type="GO" id="GO:0003688">
    <property type="term" value="F:DNA replication origin binding"/>
    <property type="evidence" value="ECO:0007669"/>
    <property type="project" value="TreeGrafter"/>
</dbReference>
<keyword evidence="7 9" id="KW-0238">DNA-binding</keyword>
<keyword evidence="8 9" id="KW-0539">Nucleus</keyword>
<keyword evidence="13" id="KW-1185">Reference proteome</keyword>
<accession>H2ZA46</accession>
<dbReference type="InParanoid" id="H2ZA46"/>
<proteinExistence type="inferred from homology"/>
<dbReference type="GeneTree" id="ENSGT00390000016542"/>
<sequence length="441" mass="50341">SFSRKKRHHIVIASNLISDVQSVLRSRLFEETSNCRSDIAKAEHTLTDLVKRTVEFGESNSLLIIGAKGSGKTTVVREAITKLQKNEKISKSLLVVRLNGYVQTDDRIALDEITRQLHLENTVGDKVFGSFSETLAFLLEALRQGSSDSSQPILFILEEFDLFAQHKNQTLLYNLFDLTMAGLTPMLVVGLTCRLDVMELLEKRVKSRFSHRQLYICNQWGTEDYIEAFSVLLHLDESFGKKSSKHKSFLKTWNASVKEMSENVSVRDILKRQFDISKELPSLYHLLVQPVTQISMTHQFITAADIADSARNIFADSKSNILHGVSVLELCLIISMNHLTNIYSGEPFNFQMVYNEFLKFSQKKSHILQRYKKPVVLKAFEHLTELELLKSKDNCVTAGSKILKEYRPMILLVEQQQLRDAIYKYPGCPTDVQQWAESSIV</sequence>
<dbReference type="CDD" id="cd00009">
    <property type="entry name" value="AAA"/>
    <property type="match status" value="1"/>
</dbReference>
<feature type="domain" description="Orc1-like AAA ATPase" evidence="10">
    <location>
        <begin position="45"/>
        <end position="189"/>
    </location>
</feature>
<evidence type="ECO:0000259" key="11">
    <source>
        <dbReference type="Pfam" id="PF14629"/>
    </source>
</evidence>
<dbReference type="InterPro" id="IPR041664">
    <property type="entry name" value="AAA_16"/>
</dbReference>
<dbReference type="PIRSF" id="PIRSF007858">
    <property type="entry name" value="ORC4"/>
    <property type="match status" value="1"/>
</dbReference>
<evidence type="ECO:0000256" key="6">
    <source>
        <dbReference type="ARBA" id="ARBA00022840"/>
    </source>
</evidence>
<dbReference type="Ensembl" id="ENSCSAVT00000014626.1">
    <property type="protein sequence ID" value="ENSCSAVP00000014461.1"/>
    <property type="gene ID" value="ENSCSAVG00000008461.1"/>
</dbReference>
<evidence type="ECO:0000313" key="12">
    <source>
        <dbReference type="Ensembl" id="ENSCSAVP00000014461.1"/>
    </source>
</evidence>
<dbReference type="STRING" id="51511.ENSCSAVP00000014461"/>
<evidence type="ECO:0000256" key="4">
    <source>
        <dbReference type="ARBA" id="ARBA00022705"/>
    </source>
</evidence>
<reference evidence="13" key="1">
    <citation type="submission" date="2003-08" db="EMBL/GenBank/DDBJ databases">
        <authorList>
            <person name="Birren B."/>
            <person name="Nusbaum C."/>
            <person name="Abebe A."/>
            <person name="Abouelleil A."/>
            <person name="Adekoya E."/>
            <person name="Ait-zahra M."/>
            <person name="Allen N."/>
            <person name="Allen T."/>
            <person name="An P."/>
            <person name="Anderson M."/>
            <person name="Anderson S."/>
            <person name="Arachchi H."/>
            <person name="Armbruster J."/>
            <person name="Bachantsang P."/>
            <person name="Baldwin J."/>
            <person name="Barry A."/>
            <person name="Bayul T."/>
            <person name="Blitshsteyn B."/>
            <person name="Bloom T."/>
            <person name="Blye J."/>
            <person name="Boguslavskiy L."/>
            <person name="Borowsky M."/>
            <person name="Boukhgalter B."/>
            <person name="Brunache A."/>
            <person name="Butler J."/>
            <person name="Calixte N."/>
            <person name="Calvo S."/>
            <person name="Camarata J."/>
            <person name="Campo K."/>
            <person name="Chang J."/>
            <person name="Cheshatsang Y."/>
            <person name="Citroen M."/>
            <person name="Collymore A."/>
            <person name="Considine T."/>
            <person name="Cook A."/>
            <person name="Cooke P."/>
            <person name="Corum B."/>
            <person name="Cuomo C."/>
            <person name="David R."/>
            <person name="Dawoe T."/>
            <person name="Degray S."/>
            <person name="Dodge S."/>
            <person name="Dooley K."/>
            <person name="Dorje P."/>
            <person name="Dorjee K."/>
            <person name="Dorris L."/>
            <person name="Duffey N."/>
            <person name="Dupes A."/>
            <person name="Elkins T."/>
            <person name="Engels R."/>
            <person name="Erickson J."/>
            <person name="Farina A."/>
            <person name="Faro S."/>
            <person name="Ferreira P."/>
            <person name="Fischer H."/>
            <person name="Fitzgerald M."/>
            <person name="Foley K."/>
            <person name="Gage D."/>
            <person name="Galagan J."/>
            <person name="Gearin G."/>
            <person name="Gnerre S."/>
            <person name="Gnirke A."/>
            <person name="Goyette A."/>
            <person name="Graham J."/>
            <person name="Grandbois E."/>
            <person name="Gyaltsen K."/>
            <person name="Hafez N."/>
            <person name="Hagopian D."/>
            <person name="Hagos B."/>
            <person name="Hall J."/>
            <person name="Hatcher B."/>
            <person name="Heller A."/>
            <person name="Higgins H."/>
            <person name="Honan T."/>
            <person name="Horn A."/>
            <person name="Houde N."/>
            <person name="Hughes L."/>
            <person name="Hulme W."/>
            <person name="Husby E."/>
            <person name="Iliev I."/>
            <person name="Jaffe D."/>
            <person name="Jones C."/>
            <person name="Kamal M."/>
            <person name="Kamat A."/>
            <person name="Kamvysselis M."/>
            <person name="Karlsson E."/>
            <person name="Kells C."/>
            <person name="Kieu A."/>
            <person name="Kisner P."/>
            <person name="Kodira C."/>
            <person name="Kulbokas E."/>
            <person name="Labutti K."/>
            <person name="Lama D."/>
            <person name="Landers T."/>
            <person name="Leger J."/>
            <person name="Levine S."/>
            <person name="Lewis D."/>
            <person name="Lewis T."/>
            <person name="Lindblad-toh K."/>
            <person name="Liu X."/>
            <person name="Lokyitsang T."/>
            <person name="Lokyitsang Y."/>
            <person name="Lucien O."/>
            <person name="Lui A."/>
            <person name="Ma L.J."/>
            <person name="Mabbitt R."/>
            <person name="Macdonald J."/>
            <person name="Maclean C."/>
            <person name="Major J."/>
            <person name="Manning J."/>
            <person name="Marabella R."/>
            <person name="Maru K."/>
            <person name="Matthews C."/>
            <person name="Mauceli E."/>
            <person name="Mccarthy M."/>
            <person name="Mcdonough S."/>
            <person name="Mcghee T."/>
            <person name="Meldrim J."/>
            <person name="Meneus L."/>
            <person name="Mesirov J."/>
            <person name="Mihalev A."/>
            <person name="Mihova T."/>
            <person name="Mikkelsen T."/>
            <person name="Mlenga V."/>
            <person name="Moru K."/>
            <person name="Mozes J."/>
            <person name="Mulrain L."/>
            <person name="Munson G."/>
            <person name="Naylor J."/>
            <person name="Newes C."/>
            <person name="Nguyen C."/>
            <person name="Nguyen N."/>
            <person name="Nguyen T."/>
            <person name="Nicol R."/>
            <person name="Nielsen C."/>
            <person name="Nizzari M."/>
            <person name="Norbu C."/>
            <person name="Norbu N."/>
            <person name="O'donnell P."/>
            <person name="Okoawo O."/>
            <person name="O'leary S."/>
            <person name="Omotosho B."/>
            <person name="O'neill K."/>
            <person name="Osman S."/>
            <person name="Parker S."/>
            <person name="Perrin D."/>
            <person name="Phunkhang P."/>
            <person name="Piqani B."/>
            <person name="Purcell S."/>
            <person name="Rachupka T."/>
            <person name="Ramasamy U."/>
            <person name="Rameau R."/>
            <person name="Ray V."/>
            <person name="Raymond C."/>
            <person name="Retta R."/>
            <person name="Richardson S."/>
            <person name="Rise C."/>
            <person name="Rodriguez J."/>
            <person name="Rogers J."/>
            <person name="Rogov P."/>
            <person name="Rutman M."/>
            <person name="Schupbach R."/>
            <person name="Seaman C."/>
            <person name="Settipalli S."/>
            <person name="Sharpe T."/>
            <person name="Sheridan J."/>
            <person name="Sherpa N."/>
            <person name="Shi J."/>
            <person name="Smirnov S."/>
            <person name="Smith C."/>
            <person name="Sougnez C."/>
            <person name="Spencer B."/>
            <person name="Stalker J."/>
            <person name="Stange-thomann N."/>
            <person name="Stavropoulos S."/>
            <person name="Stetson K."/>
            <person name="Stone C."/>
            <person name="Stone S."/>
            <person name="Stubbs M."/>
            <person name="Talamas J."/>
            <person name="Tchuinga P."/>
            <person name="Tenzing P."/>
            <person name="Tesfaye S."/>
            <person name="Theodore J."/>
            <person name="Thoulutsang Y."/>
            <person name="Topham K."/>
            <person name="Towey S."/>
            <person name="Tsamla T."/>
            <person name="Tsomo N."/>
            <person name="Vallee D."/>
            <person name="Vassiliev H."/>
            <person name="Venkataraman V."/>
            <person name="Vinson J."/>
            <person name="Vo A."/>
            <person name="Wade C."/>
            <person name="Wang S."/>
            <person name="Wangchuk T."/>
            <person name="Wangdi T."/>
            <person name="Whittaker C."/>
            <person name="Wilkinson J."/>
            <person name="Wu Y."/>
            <person name="Wyman D."/>
            <person name="Yadav S."/>
            <person name="Yang S."/>
            <person name="Yang X."/>
            <person name="Yeager S."/>
            <person name="Yee E."/>
            <person name="Young G."/>
            <person name="Zainoun J."/>
            <person name="Zembeck L."/>
            <person name="Zimmer A."/>
            <person name="Zody M."/>
            <person name="Lander E."/>
        </authorList>
    </citation>
    <scope>NUCLEOTIDE SEQUENCE [LARGE SCALE GENOMIC DNA]</scope>
</reference>
<dbReference type="HOGENOM" id="CLU_007115_0_1_1"/>
<evidence type="ECO:0000259" key="10">
    <source>
        <dbReference type="Pfam" id="PF13191"/>
    </source>
</evidence>
<dbReference type="Gene3D" id="3.40.50.300">
    <property type="entry name" value="P-loop containing nucleotide triphosphate hydrolases"/>
    <property type="match status" value="1"/>
</dbReference>
<feature type="domain" description="Origin recognition complex subunit 4 C-terminal" evidence="11">
    <location>
        <begin position="229"/>
        <end position="422"/>
    </location>
</feature>
<evidence type="ECO:0000313" key="13">
    <source>
        <dbReference type="Proteomes" id="UP000007875"/>
    </source>
</evidence>
<dbReference type="FunFam" id="3.40.50.300:FF:000649">
    <property type="entry name" value="Origin recognition complex subunit 4"/>
    <property type="match status" value="1"/>
</dbReference>
<keyword evidence="5" id="KW-0547">Nucleotide-binding</keyword>
<reference evidence="12" key="3">
    <citation type="submission" date="2025-09" db="UniProtKB">
        <authorList>
            <consortium name="Ensembl"/>
        </authorList>
    </citation>
    <scope>IDENTIFICATION</scope>
</reference>
<dbReference type="AlphaFoldDB" id="H2ZA46"/>
<evidence type="ECO:0000256" key="1">
    <source>
        <dbReference type="ARBA" id="ARBA00004123"/>
    </source>
</evidence>
<dbReference type="GO" id="GO:0016887">
    <property type="term" value="F:ATP hydrolysis activity"/>
    <property type="evidence" value="ECO:0007669"/>
    <property type="project" value="InterPro"/>
</dbReference>
<dbReference type="SUPFAM" id="SSF52540">
    <property type="entry name" value="P-loop containing nucleoside triphosphate hydrolases"/>
    <property type="match status" value="1"/>
</dbReference>
<dbReference type="Pfam" id="PF14629">
    <property type="entry name" value="ORC4_C"/>
    <property type="match status" value="1"/>
</dbReference>
<comment type="subcellular location">
    <subcellularLocation>
        <location evidence="1 9">Nucleus</location>
    </subcellularLocation>
</comment>
<protein>
    <recommendedName>
        <fullName evidence="3 9">Origin recognition complex subunit 4</fullName>
    </recommendedName>
</protein>
<dbReference type="InterPro" id="IPR027417">
    <property type="entry name" value="P-loop_NTPase"/>
</dbReference>
<comment type="similarity">
    <text evidence="2 9">Belongs to the ORC4 family.</text>
</comment>
<evidence type="ECO:0000256" key="7">
    <source>
        <dbReference type="ARBA" id="ARBA00023125"/>
    </source>
</evidence>
<name>H2ZA46_CIOSA</name>
<dbReference type="GO" id="GO:0005664">
    <property type="term" value="C:nuclear origin of replication recognition complex"/>
    <property type="evidence" value="ECO:0007669"/>
    <property type="project" value="TreeGrafter"/>
</dbReference>
<evidence type="ECO:0000256" key="5">
    <source>
        <dbReference type="ARBA" id="ARBA00022741"/>
    </source>
</evidence>
<reference evidence="12" key="2">
    <citation type="submission" date="2025-08" db="UniProtKB">
        <authorList>
            <consortium name="Ensembl"/>
        </authorList>
    </citation>
    <scope>IDENTIFICATION</scope>
</reference>
<keyword evidence="6" id="KW-0067">ATP-binding</keyword>
<evidence type="ECO:0000256" key="3">
    <source>
        <dbReference type="ARBA" id="ARBA00019083"/>
    </source>
</evidence>
<dbReference type="OMA" id="AFTFQRN"/>
<dbReference type="GO" id="GO:0005524">
    <property type="term" value="F:ATP binding"/>
    <property type="evidence" value="ECO:0007669"/>
    <property type="project" value="UniProtKB-KW"/>
</dbReference>
<dbReference type="InterPro" id="IPR016527">
    <property type="entry name" value="ORC4"/>
</dbReference>
<evidence type="ECO:0000256" key="9">
    <source>
        <dbReference type="PIRNR" id="PIRNR007858"/>
    </source>
</evidence>
<dbReference type="PANTHER" id="PTHR12087">
    <property type="entry name" value="ORIGIN RECOGNITION COMPLEX SUBUNIT 4"/>
    <property type="match status" value="1"/>
</dbReference>
<evidence type="ECO:0000256" key="8">
    <source>
        <dbReference type="ARBA" id="ARBA00023242"/>
    </source>
</evidence>
<organism evidence="12 13">
    <name type="scientific">Ciona savignyi</name>
    <name type="common">Pacific transparent sea squirt</name>
    <dbReference type="NCBI Taxonomy" id="51511"/>
    <lineage>
        <taxon>Eukaryota</taxon>
        <taxon>Metazoa</taxon>
        <taxon>Chordata</taxon>
        <taxon>Tunicata</taxon>
        <taxon>Ascidiacea</taxon>
        <taxon>Phlebobranchia</taxon>
        <taxon>Cionidae</taxon>
        <taxon>Ciona</taxon>
    </lineage>
</organism>